<sequence length="100" mass="11646">MLIRIVKLTFKPENIPSFKHIFEASKSSILDFEGCNLVEGYQDLKNPCVFFTYSFWDSESDLENYRASDFFKGVWSNTKKLFSEKPEAWSVSKIESSNNI</sequence>
<dbReference type="Gene3D" id="3.30.70.100">
    <property type="match status" value="1"/>
</dbReference>
<dbReference type="SUPFAM" id="SSF54909">
    <property type="entry name" value="Dimeric alpha+beta barrel"/>
    <property type="match status" value="1"/>
</dbReference>
<dbReference type="AlphaFoldDB" id="A0A0Q0WV30"/>
<gene>
    <name evidence="2" type="ORF">AAY42_04920</name>
</gene>
<dbReference type="PROSITE" id="PS51725">
    <property type="entry name" value="ABM"/>
    <property type="match status" value="1"/>
</dbReference>
<evidence type="ECO:0000313" key="3">
    <source>
        <dbReference type="Proteomes" id="UP000050827"/>
    </source>
</evidence>
<evidence type="ECO:0000313" key="2">
    <source>
        <dbReference type="EMBL" id="KQC29320.1"/>
    </source>
</evidence>
<dbReference type="Pfam" id="PF03992">
    <property type="entry name" value="ABM"/>
    <property type="match status" value="1"/>
</dbReference>
<comment type="caution">
    <text evidence="2">The sequence shown here is derived from an EMBL/GenBank/DDBJ whole genome shotgun (WGS) entry which is preliminary data.</text>
</comment>
<dbReference type="EMBL" id="LCTZ01000002">
    <property type="protein sequence ID" value="KQC29320.1"/>
    <property type="molecule type" value="Genomic_DNA"/>
</dbReference>
<evidence type="ECO:0000259" key="1">
    <source>
        <dbReference type="PROSITE" id="PS51725"/>
    </source>
</evidence>
<proteinExistence type="predicted"/>
<dbReference type="RefSeq" id="WP_055392956.1">
    <property type="nucleotide sequence ID" value="NZ_LCTZ01000002.1"/>
</dbReference>
<accession>A0A0Q0WV30</accession>
<organism evidence="2 3">
    <name type="scientific">Flagellimonas eckloniae</name>
    <dbReference type="NCBI Taxonomy" id="346185"/>
    <lineage>
        <taxon>Bacteria</taxon>
        <taxon>Pseudomonadati</taxon>
        <taxon>Bacteroidota</taxon>
        <taxon>Flavobacteriia</taxon>
        <taxon>Flavobacteriales</taxon>
        <taxon>Flavobacteriaceae</taxon>
        <taxon>Flagellimonas</taxon>
    </lineage>
</organism>
<dbReference type="InterPro" id="IPR007138">
    <property type="entry name" value="ABM_dom"/>
</dbReference>
<dbReference type="Proteomes" id="UP000050827">
    <property type="component" value="Unassembled WGS sequence"/>
</dbReference>
<name>A0A0Q0WV30_9FLAO</name>
<dbReference type="OrthoDB" id="1120859at2"/>
<dbReference type="GO" id="GO:0004497">
    <property type="term" value="F:monooxygenase activity"/>
    <property type="evidence" value="ECO:0007669"/>
    <property type="project" value="UniProtKB-KW"/>
</dbReference>
<keyword evidence="2" id="KW-0503">Monooxygenase</keyword>
<keyword evidence="2" id="KW-0560">Oxidoreductase</keyword>
<keyword evidence="3" id="KW-1185">Reference proteome</keyword>
<dbReference type="STRING" id="346185.AAY42_04920"/>
<feature type="domain" description="ABM" evidence="1">
    <location>
        <begin position="2"/>
        <end position="94"/>
    </location>
</feature>
<dbReference type="InterPro" id="IPR011008">
    <property type="entry name" value="Dimeric_a/b-barrel"/>
</dbReference>
<reference evidence="2 3" key="1">
    <citation type="submission" date="2015-04" db="EMBL/GenBank/DDBJ databases">
        <title>Complete genome of flavobacterium.</title>
        <authorList>
            <person name="Kwon Y.M."/>
            <person name="Kim S.-J."/>
        </authorList>
    </citation>
    <scope>NUCLEOTIDE SEQUENCE [LARGE SCALE GENOMIC DNA]</scope>
    <source>
        <strain evidence="2 3">DK169</strain>
    </source>
</reference>
<protein>
    <submittedName>
        <fullName evidence="2">Antibiotic biosynthesis monooxygenase</fullName>
    </submittedName>
</protein>